<feature type="region of interest" description="Disordered" evidence="1">
    <location>
        <begin position="31"/>
        <end position="99"/>
    </location>
</feature>
<feature type="compositionally biased region" description="Pro residues" evidence="1">
    <location>
        <begin position="45"/>
        <end position="57"/>
    </location>
</feature>
<reference evidence="3 4" key="1">
    <citation type="journal article" date="2018" name="Mol. Biol. Evol.">
        <title>Analysis of the draft genome of the red seaweed Gracilariopsis chorda provides insights into genome size evolution in Rhodophyta.</title>
        <authorList>
            <person name="Lee J."/>
            <person name="Yang E.C."/>
            <person name="Graf L."/>
            <person name="Yang J.H."/>
            <person name="Qiu H."/>
            <person name="Zel Zion U."/>
            <person name="Chan C.X."/>
            <person name="Stephens T.G."/>
            <person name="Weber A.P.M."/>
            <person name="Boo G.H."/>
            <person name="Boo S.M."/>
            <person name="Kim K.M."/>
            <person name="Shin Y."/>
            <person name="Jung M."/>
            <person name="Lee S.J."/>
            <person name="Yim H.S."/>
            <person name="Lee J.H."/>
            <person name="Bhattacharya D."/>
            <person name="Yoon H.S."/>
        </authorList>
    </citation>
    <scope>NUCLEOTIDE SEQUENCE [LARGE SCALE GENOMIC DNA]</scope>
    <source>
        <strain evidence="3 4">SKKU-2015</strain>
        <tissue evidence="3">Whole body</tissue>
    </source>
</reference>
<keyword evidence="4" id="KW-1185">Reference proteome</keyword>
<dbReference type="AlphaFoldDB" id="A0A2V3ILT8"/>
<evidence type="ECO:0000256" key="1">
    <source>
        <dbReference type="SAM" id="MobiDB-lite"/>
    </source>
</evidence>
<keyword evidence="2" id="KW-0732">Signal</keyword>
<name>A0A2V3ILT8_9FLOR</name>
<evidence type="ECO:0000313" key="4">
    <source>
        <dbReference type="Proteomes" id="UP000247409"/>
    </source>
</evidence>
<dbReference type="Gene3D" id="3.40.50.11350">
    <property type="match status" value="1"/>
</dbReference>
<dbReference type="Proteomes" id="UP000247409">
    <property type="component" value="Unassembled WGS sequence"/>
</dbReference>
<dbReference type="OrthoDB" id="428346at2759"/>
<sequence>MRLMPLVSHVVVLLLGIGSLLHVACVRAVASPTRTPNPSKSFSPSPKPSKYPTPTPTPSRSVTPTPTSSSSPTPSLTPTPTTSPSPTPSESPTPTPQSVLDDFFRQHLVNRYAKWHRENRRKAPRLVVRFNETNPGVGDRFSTLVSAFIIASFSNRVLLLDWIQPYPLSHFFSPSSAMPGIEFTDADRREEQQKASSRYICDKQCTKKLHLGHVLGSKHFIIYPQGATTSPQHLVAHFSTTHPRLPLSKVFANLTDVVTNVHVLSSAFNAMLKPAAPLKKLLEKRKRALKQPFIGVHARLGAGLGETGPRFGSGHSPEQVAKCFVKSALGSGDTHGIRKYYLATDTVPFRDVFENVLLRERPNASLIRFDDIMPVHTKGCKNNASECASTMMELIVLSKSSYIVASKSSFSRVAGYIGNVTVESLGVIKQCMDRYFKKA</sequence>
<proteinExistence type="predicted"/>
<feature type="chain" id="PRO_5015902365" evidence="2">
    <location>
        <begin position="29"/>
        <end position="439"/>
    </location>
</feature>
<protein>
    <submittedName>
        <fullName evidence="3">Cell surface glycoprotein 1</fullName>
    </submittedName>
</protein>
<dbReference type="STRING" id="448386.A0A2V3ILT8"/>
<gene>
    <name evidence="3" type="ORF">BWQ96_07271</name>
</gene>
<feature type="signal peptide" evidence="2">
    <location>
        <begin position="1"/>
        <end position="28"/>
    </location>
</feature>
<evidence type="ECO:0000313" key="3">
    <source>
        <dbReference type="EMBL" id="PXF43023.1"/>
    </source>
</evidence>
<feature type="compositionally biased region" description="Low complexity" evidence="1">
    <location>
        <begin position="58"/>
        <end position="74"/>
    </location>
</feature>
<comment type="caution">
    <text evidence="3">The sequence shown here is derived from an EMBL/GenBank/DDBJ whole genome shotgun (WGS) entry which is preliminary data.</text>
</comment>
<accession>A0A2V3ILT8</accession>
<organism evidence="3 4">
    <name type="scientific">Gracilariopsis chorda</name>
    <dbReference type="NCBI Taxonomy" id="448386"/>
    <lineage>
        <taxon>Eukaryota</taxon>
        <taxon>Rhodophyta</taxon>
        <taxon>Florideophyceae</taxon>
        <taxon>Rhodymeniophycidae</taxon>
        <taxon>Gracilariales</taxon>
        <taxon>Gracilariaceae</taxon>
        <taxon>Gracilariopsis</taxon>
    </lineage>
</organism>
<evidence type="ECO:0000256" key="2">
    <source>
        <dbReference type="SAM" id="SignalP"/>
    </source>
</evidence>
<dbReference type="EMBL" id="NBIV01000141">
    <property type="protein sequence ID" value="PXF43023.1"/>
    <property type="molecule type" value="Genomic_DNA"/>
</dbReference>
<feature type="compositionally biased region" description="Pro residues" evidence="1">
    <location>
        <begin position="75"/>
        <end position="95"/>
    </location>
</feature>